<evidence type="ECO:0000256" key="2">
    <source>
        <dbReference type="ARBA" id="ARBA00022642"/>
    </source>
</evidence>
<evidence type="ECO:0000256" key="7">
    <source>
        <dbReference type="ARBA" id="ARBA00043224"/>
    </source>
</evidence>
<dbReference type="PANTHER" id="PTHR11080">
    <property type="entry name" value="PYRAZINAMIDASE/NICOTINAMIDASE"/>
    <property type="match status" value="1"/>
</dbReference>
<dbReference type="EC" id="3.5.1.19" evidence="6"/>
<comment type="similarity">
    <text evidence="1">Belongs to the isochorismatase family.</text>
</comment>
<feature type="region of interest" description="Disordered" evidence="8">
    <location>
        <begin position="190"/>
        <end position="215"/>
    </location>
</feature>
<evidence type="ECO:0000256" key="4">
    <source>
        <dbReference type="ARBA" id="ARBA00022801"/>
    </source>
</evidence>
<evidence type="ECO:0000256" key="5">
    <source>
        <dbReference type="ARBA" id="ARBA00037900"/>
    </source>
</evidence>
<dbReference type="Gene3D" id="3.40.50.850">
    <property type="entry name" value="Isochorismatase-like"/>
    <property type="match status" value="1"/>
</dbReference>
<evidence type="ECO:0000313" key="10">
    <source>
        <dbReference type="EMBL" id="GAA1494752.1"/>
    </source>
</evidence>
<feature type="compositionally biased region" description="Low complexity" evidence="8">
    <location>
        <begin position="67"/>
        <end position="77"/>
    </location>
</feature>
<keyword evidence="3" id="KW-0479">Metal-binding</keyword>
<dbReference type="InterPro" id="IPR036380">
    <property type="entry name" value="Isochorismatase-like_sf"/>
</dbReference>
<evidence type="ECO:0000313" key="11">
    <source>
        <dbReference type="Proteomes" id="UP001501742"/>
    </source>
</evidence>
<evidence type="ECO:0000256" key="8">
    <source>
        <dbReference type="SAM" id="MobiDB-lite"/>
    </source>
</evidence>
<evidence type="ECO:0000256" key="6">
    <source>
        <dbReference type="ARBA" id="ARBA00039017"/>
    </source>
</evidence>
<dbReference type="EMBL" id="BAAAJX010000017">
    <property type="protein sequence ID" value="GAA1494752.1"/>
    <property type="molecule type" value="Genomic_DNA"/>
</dbReference>
<accession>A0ABP4K7C2</accession>
<dbReference type="Pfam" id="PF00857">
    <property type="entry name" value="Isochorismatase"/>
    <property type="match status" value="1"/>
</dbReference>
<dbReference type="InterPro" id="IPR000868">
    <property type="entry name" value="Isochorismatase-like_dom"/>
</dbReference>
<name>A0ABP4K7C2_9MICO</name>
<keyword evidence="2" id="KW-0662">Pyridine nucleotide biosynthesis</keyword>
<feature type="compositionally biased region" description="Basic and acidic residues" evidence="8">
    <location>
        <begin position="190"/>
        <end position="208"/>
    </location>
</feature>
<gene>
    <name evidence="10" type="ORF">GCM10009627_30980</name>
</gene>
<proteinExistence type="inferred from homology"/>
<evidence type="ECO:0000259" key="9">
    <source>
        <dbReference type="Pfam" id="PF00857"/>
    </source>
</evidence>
<feature type="domain" description="Isochorismatase-like" evidence="9">
    <location>
        <begin position="4"/>
        <end position="198"/>
    </location>
</feature>
<dbReference type="RefSeq" id="WP_204607438.1">
    <property type="nucleotide sequence ID" value="NZ_BAAAJX010000017.1"/>
</dbReference>
<comment type="pathway">
    <text evidence="5">Cofactor biosynthesis; nicotinate biosynthesis; nicotinate from nicotinamide: step 1/1.</text>
</comment>
<dbReference type="Proteomes" id="UP001501742">
    <property type="component" value="Unassembled WGS sequence"/>
</dbReference>
<reference evidence="11" key="1">
    <citation type="journal article" date="2019" name="Int. J. Syst. Evol. Microbiol.">
        <title>The Global Catalogue of Microorganisms (GCM) 10K type strain sequencing project: providing services to taxonomists for standard genome sequencing and annotation.</title>
        <authorList>
            <consortium name="The Broad Institute Genomics Platform"/>
            <consortium name="The Broad Institute Genome Sequencing Center for Infectious Disease"/>
            <person name="Wu L."/>
            <person name="Ma J."/>
        </authorList>
    </citation>
    <scope>NUCLEOTIDE SEQUENCE [LARGE SCALE GENOMIC DNA]</scope>
    <source>
        <strain evidence="11">JCM 12140</strain>
    </source>
</reference>
<evidence type="ECO:0000256" key="1">
    <source>
        <dbReference type="ARBA" id="ARBA00006336"/>
    </source>
</evidence>
<keyword evidence="4" id="KW-0378">Hydrolase</keyword>
<organism evidence="10 11">
    <name type="scientific">Curtobacterium herbarum</name>
    <dbReference type="NCBI Taxonomy" id="150122"/>
    <lineage>
        <taxon>Bacteria</taxon>
        <taxon>Bacillati</taxon>
        <taxon>Actinomycetota</taxon>
        <taxon>Actinomycetes</taxon>
        <taxon>Micrococcales</taxon>
        <taxon>Microbacteriaceae</taxon>
        <taxon>Curtobacterium</taxon>
    </lineage>
</organism>
<protein>
    <recommendedName>
        <fullName evidence="6">nicotinamidase</fullName>
        <ecNumber evidence="6">3.5.1.19</ecNumber>
    </recommendedName>
    <alternativeName>
        <fullName evidence="7">Nicotinamide deamidase</fullName>
    </alternativeName>
</protein>
<sequence>MARALLITDVQNDFTEGGALAVDGGAALAERITAFLRRHADEYDVVVASRDWHDATGDNGGHFAVTDSPDGSDSPDGPDFRNTWPVHCVADTPGAEYHPALDLSFVDVHVRKGQGEPAYSAFEGTTDAGADLVDVFFDRDVHAVDIVGIATDHCVRASALDGVHAGLDVFVYEDLVVGIDPASSEAALEEVRDDGGHTGRSDMDEGRQRPGGAVL</sequence>
<dbReference type="InterPro" id="IPR052347">
    <property type="entry name" value="Isochorismatase_Nicotinamidase"/>
</dbReference>
<keyword evidence="11" id="KW-1185">Reference proteome</keyword>
<feature type="region of interest" description="Disordered" evidence="8">
    <location>
        <begin position="58"/>
        <end position="80"/>
    </location>
</feature>
<comment type="caution">
    <text evidence="10">The sequence shown here is derived from an EMBL/GenBank/DDBJ whole genome shotgun (WGS) entry which is preliminary data.</text>
</comment>
<dbReference type="SUPFAM" id="SSF52499">
    <property type="entry name" value="Isochorismatase-like hydrolases"/>
    <property type="match status" value="1"/>
</dbReference>
<dbReference type="PANTHER" id="PTHR11080:SF2">
    <property type="entry name" value="LD05707P"/>
    <property type="match status" value="1"/>
</dbReference>
<evidence type="ECO:0000256" key="3">
    <source>
        <dbReference type="ARBA" id="ARBA00022723"/>
    </source>
</evidence>